<dbReference type="EnsemblPlants" id="Ma11_t04320.1">
    <property type="protein sequence ID" value="Ma11_p04320.1"/>
    <property type="gene ID" value="Ma11_g04320"/>
</dbReference>
<evidence type="ECO:0000313" key="2">
    <source>
        <dbReference type="EnsemblPlants" id="Ma11_p04320.1"/>
    </source>
</evidence>
<name>A0A804L447_MUSAM</name>
<sequence>MDPSMKEFQQALVEVETEAEHLLLARHQESSDNKE</sequence>
<protein>
    <submittedName>
        <fullName evidence="1">(wild Malaysian banana) hypothetical protein</fullName>
    </submittedName>
</protein>
<evidence type="ECO:0000313" key="1">
    <source>
        <dbReference type="EMBL" id="CAG1863524.1"/>
    </source>
</evidence>
<proteinExistence type="predicted"/>
<gene>
    <name evidence="1" type="ORF">GSMUA_21070.1</name>
</gene>
<reference evidence="2" key="2">
    <citation type="submission" date="2021-05" db="UniProtKB">
        <authorList>
            <consortium name="EnsemblPlants"/>
        </authorList>
    </citation>
    <scope>IDENTIFICATION</scope>
    <source>
        <strain evidence="2">subsp. malaccensis</strain>
    </source>
</reference>
<dbReference type="Proteomes" id="UP000012960">
    <property type="component" value="Unplaced"/>
</dbReference>
<dbReference type="Gramene" id="Ma11_t04320.1">
    <property type="protein sequence ID" value="Ma11_p04320.1"/>
    <property type="gene ID" value="Ma11_g04320"/>
</dbReference>
<dbReference type="EMBL" id="HG996475">
    <property type="protein sequence ID" value="CAG1863524.1"/>
    <property type="molecule type" value="Genomic_DNA"/>
</dbReference>
<reference evidence="1" key="1">
    <citation type="submission" date="2021-03" db="EMBL/GenBank/DDBJ databases">
        <authorList>
            <consortium name="Genoscope - CEA"/>
            <person name="William W."/>
        </authorList>
    </citation>
    <scope>NUCLEOTIDE SEQUENCE</scope>
    <source>
        <strain evidence="1">Doubled-haploid Pahang</strain>
    </source>
</reference>
<dbReference type="AlphaFoldDB" id="A0A804L447"/>
<keyword evidence="3" id="KW-1185">Reference proteome</keyword>
<evidence type="ECO:0000313" key="3">
    <source>
        <dbReference type="Proteomes" id="UP000012960"/>
    </source>
</evidence>
<accession>A0A804L447</accession>
<dbReference type="InParanoid" id="A0A804L447"/>
<organism evidence="2 3">
    <name type="scientific">Musa acuminata subsp. malaccensis</name>
    <name type="common">Wild banana</name>
    <name type="synonym">Musa malaccensis</name>
    <dbReference type="NCBI Taxonomy" id="214687"/>
    <lineage>
        <taxon>Eukaryota</taxon>
        <taxon>Viridiplantae</taxon>
        <taxon>Streptophyta</taxon>
        <taxon>Embryophyta</taxon>
        <taxon>Tracheophyta</taxon>
        <taxon>Spermatophyta</taxon>
        <taxon>Magnoliopsida</taxon>
        <taxon>Liliopsida</taxon>
        <taxon>Zingiberales</taxon>
        <taxon>Musaceae</taxon>
        <taxon>Musa</taxon>
    </lineage>
</organism>